<evidence type="ECO:0000313" key="1">
    <source>
        <dbReference type="EMBL" id="SHG89219.1"/>
    </source>
</evidence>
<keyword evidence="2" id="KW-1185">Reference proteome</keyword>
<dbReference type="STRING" id="1123350.SAMN02744040_00054"/>
<accession>A0A1M5NJ28</accession>
<reference evidence="2" key="1">
    <citation type="submission" date="2016-11" db="EMBL/GenBank/DDBJ databases">
        <authorList>
            <person name="Varghese N."/>
            <person name="Submissions S."/>
        </authorList>
    </citation>
    <scope>NUCLEOTIDE SEQUENCE [LARGE SCALE GENOMIC DNA]</scope>
    <source>
        <strain evidence="2">DSM 15285</strain>
    </source>
</reference>
<dbReference type="NCBIfam" id="TIGR02867">
    <property type="entry name" value="spore_II_P"/>
    <property type="match status" value="1"/>
</dbReference>
<dbReference type="RefSeq" id="WP_072722877.1">
    <property type="nucleotide sequence ID" value="NZ_FQXH01000005.1"/>
</dbReference>
<protein>
    <submittedName>
        <fullName evidence="1">Stage II sporulation protein P</fullName>
    </submittedName>
</protein>
<organism evidence="1 2">
    <name type="scientific">Tepidibacter thalassicus DSM 15285</name>
    <dbReference type="NCBI Taxonomy" id="1123350"/>
    <lineage>
        <taxon>Bacteria</taxon>
        <taxon>Bacillati</taxon>
        <taxon>Bacillota</taxon>
        <taxon>Clostridia</taxon>
        <taxon>Peptostreptococcales</taxon>
        <taxon>Peptostreptococcaceae</taxon>
        <taxon>Tepidibacter</taxon>
    </lineage>
</organism>
<sequence>MKRKEVLISIVLVIAFVAIFSFTSLALNYNEEDFFKYLIRKTYPELELEGKSSGLIKIGFDFLKKDKKETVTVNSKDYIKIEVIDDKMQNINVVPFKNNEIVKKANDKNIKVEVPNKIELAKGKPQILIYHTHGTESYEPESVGNYHSLEKKYSVMAVGENLKKELEKRGFCVLHNMKYHDYPSFNGSYNRSVKTASNILKKYSSIKVIFDIHRDGIDIKNEEMRRKVKSQETVTINGEKVARFSIVVGPESPNRKEVEKFARYITSISNKKYPGLAKKVIVKPYGRFNQFLSNNYALIEIGSNANTIDEALKTTKYLADVLAEVLNSINR</sequence>
<dbReference type="Proteomes" id="UP000242520">
    <property type="component" value="Unassembled WGS sequence"/>
</dbReference>
<dbReference type="Pfam" id="PF07454">
    <property type="entry name" value="SpoIIP"/>
    <property type="match status" value="1"/>
</dbReference>
<dbReference type="InterPro" id="IPR010897">
    <property type="entry name" value="Spore_II_P"/>
</dbReference>
<proteinExistence type="predicted"/>
<name>A0A1M5NJ28_9FIRM</name>
<dbReference type="AlphaFoldDB" id="A0A1M5NJ28"/>
<gene>
    <name evidence="1" type="ORF">SAMN02744040_00054</name>
</gene>
<evidence type="ECO:0000313" key="2">
    <source>
        <dbReference type="Proteomes" id="UP000242520"/>
    </source>
</evidence>
<dbReference type="EMBL" id="FQXH01000005">
    <property type="protein sequence ID" value="SHG89219.1"/>
    <property type="molecule type" value="Genomic_DNA"/>
</dbReference>